<protein>
    <recommendedName>
        <fullName evidence="2">EamA domain-containing protein</fullName>
    </recommendedName>
</protein>
<dbReference type="InterPro" id="IPR037185">
    <property type="entry name" value="EmrE-like"/>
</dbReference>
<dbReference type="PANTHER" id="PTHR22911">
    <property type="entry name" value="ACYL-MALONYL CONDENSING ENZYME-RELATED"/>
    <property type="match status" value="1"/>
</dbReference>
<sequence>MHPSIPRPSSLTVLFILAAGVLAVSFGSIFVRLATEAAAVHSVGFSLVVSALRLTLASLVLIPAWGALRRAKLGAGAWRYAILAGVFLAVHFATWITSISYTSIAASVTLVNTNPIWVALISWVWLKQPPARLTILGITVAFIGGLIIALGGGSNPGPNPALGNFLAVAGAVAVSFYFLLGREAQQRGFPIGLYAAVAYSAAALVLLPLPFLFGTPYLGYPAQAYVWILLMALIPQLIGHTSFNWAVRWVAPVLVTLAILFEPVGASLLAYFVFGELPGLQVLLGAGVLLVGVVAAVLGSRETPA</sequence>
<feature type="domain" description="EamA" evidence="2">
    <location>
        <begin position="15"/>
        <end position="149"/>
    </location>
</feature>
<feature type="domain" description="EamA" evidence="2">
    <location>
        <begin position="162"/>
        <end position="296"/>
    </location>
</feature>
<evidence type="ECO:0000313" key="4">
    <source>
        <dbReference type="Proteomes" id="UP000001916"/>
    </source>
</evidence>
<feature type="transmembrane region" description="Helical" evidence="1">
    <location>
        <begin position="104"/>
        <end position="126"/>
    </location>
</feature>
<dbReference type="AlphaFoldDB" id="D7BDD5"/>
<feature type="transmembrane region" description="Helical" evidence="1">
    <location>
        <begin position="43"/>
        <end position="68"/>
    </location>
</feature>
<feature type="transmembrane region" description="Helical" evidence="1">
    <location>
        <begin position="225"/>
        <end position="246"/>
    </location>
</feature>
<feature type="transmembrane region" description="Helical" evidence="1">
    <location>
        <begin position="133"/>
        <end position="150"/>
    </location>
</feature>
<dbReference type="EMBL" id="CP002042">
    <property type="protein sequence ID" value="ADH63053.1"/>
    <property type="molecule type" value="Genomic_DNA"/>
</dbReference>
<evidence type="ECO:0000313" key="3">
    <source>
        <dbReference type="EMBL" id="ADH63053.1"/>
    </source>
</evidence>
<name>D7BDD5_ALLS1</name>
<feature type="transmembrane region" description="Helical" evidence="1">
    <location>
        <begin position="162"/>
        <end position="180"/>
    </location>
</feature>
<organism evidence="3 4">
    <name type="scientific">Allomeiothermus silvanus (strain ATCC 700542 / DSM 9946 / NBRC 106475 / NCIMB 13440 / VI-R2)</name>
    <name type="common">Thermus silvanus</name>
    <dbReference type="NCBI Taxonomy" id="526227"/>
    <lineage>
        <taxon>Bacteria</taxon>
        <taxon>Thermotogati</taxon>
        <taxon>Deinococcota</taxon>
        <taxon>Deinococci</taxon>
        <taxon>Thermales</taxon>
        <taxon>Thermaceae</taxon>
        <taxon>Allomeiothermus</taxon>
    </lineage>
</organism>
<dbReference type="Pfam" id="PF00892">
    <property type="entry name" value="EamA"/>
    <property type="match status" value="2"/>
</dbReference>
<feature type="transmembrane region" description="Helical" evidence="1">
    <location>
        <begin position="80"/>
        <end position="98"/>
    </location>
</feature>
<dbReference type="InterPro" id="IPR000620">
    <property type="entry name" value="EamA_dom"/>
</dbReference>
<dbReference type="Proteomes" id="UP000001916">
    <property type="component" value="Chromosome"/>
</dbReference>
<dbReference type="SUPFAM" id="SSF103481">
    <property type="entry name" value="Multidrug resistance efflux transporter EmrE"/>
    <property type="match status" value="2"/>
</dbReference>
<dbReference type="eggNOG" id="COG0697">
    <property type="taxonomic scope" value="Bacteria"/>
</dbReference>
<keyword evidence="1" id="KW-0472">Membrane</keyword>
<dbReference type="GO" id="GO:0016020">
    <property type="term" value="C:membrane"/>
    <property type="evidence" value="ECO:0007669"/>
    <property type="project" value="InterPro"/>
</dbReference>
<proteinExistence type="predicted"/>
<evidence type="ECO:0000256" key="1">
    <source>
        <dbReference type="SAM" id="Phobius"/>
    </source>
</evidence>
<reference evidence="3 4" key="1">
    <citation type="journal article" date="2010" name="Stand. Genomic Sci.">
        <title>Complete genome sequence of Meiothermus silvanus type strain (VI-R2).</title>
        <authorList>
            <person name="Sikorski J."/>
            <person name="Tindall B.J."/>
            <person name="Lowry S."/>
            <person name="Lucas S."/>
            <person name="Nolan M."/>
            <person name="Copeland A."/>
            <person name="Glavina Del Rio T."/>
            <person name="Tice H."/>
            <person name="Cheng J.F."/>
            <person name="Han C."/>
            <person name="Pitluck S."/>
            <person name="Liolios K."/>
            <person name="Ivanova N."/>
            <person name="Mavromatis K."/>
            <person name="Mikhailova N."/>
            <person name="Pati A."/>
            <person name="Goodwin L."/>
            <person name="Chen A."/>
            <person name="Palaniappan K."/>
            <person name="Land M."/>
            <person name="Hauser L."/>
            <person name="Chang Y.J."/>
            <person name="Jeffries C.D."/>
            <person name="Rohde M."/>
            <person name="Goker M."/>
            <person name="Woyke T."/>
            <person name="Bristow J."/>
            <person name="Eisen J.A."/>
            <person name="Markowitz V."/>
            <person name="Hugenholtz P."/>
            <person name="Kyrpides N.C."/>
            <person name="Klenk H.P."/>
            <person name="Lapidus A."/>
        </authorList>
    </citation>
    <scope>NUCLEOTIDE SEQUENCE [LARGE SCALE GENOMIC DNA]</scope>
    <source>
        <strain evidence="4">ATCC 700542 / DSM 9946 / VI-R2</strain>
    </source>
</reference>
<keyword evidence="1" id="KW-0812">Transmembrane</keyword>
<evidence type="ECO:0000259" key="2">
    <source>
        <dbReference type="Pfam" id="PF00892"/>
    </source>
</evidence>
<dbReference type="PANTHER" id="PTHR22911:SF76">
    <property type="entry name" value="EAMA DOMAIN-CONTAINING PROTEIN"/>
    <property type="match status" value="1"/>
</dbReference>
<dbReference type="OrthoDB" id="9790852at2"/>
<dbReference type="STRING" id="526227.Mesil_1151"/>
<accession>D7BDD5</accession>
<keyword evidence="1" id="KW-1133">Transmembrane helix</keyword>
<dbReference type="KEGG" id="msv:Mesil_1151"/>
<feature type="transmembrane region" description="Helical" evidence="1">
    <location>
        <begin position="280"/>
        <end position="299"/>
    </location>
</feature>
<feature type="transmembrane region" description="Helical" evidence="1">
    <location>
        <begin position="253"/>
        <end position="274"/>
    </location>
</feature>
<dbReference type="RefSeq" id="WP_013157632.1">
    <property type="nucleotide sequence ID" value="NC_014212.1"/>
</dbReference>
<feature type="transmembrane region" description="Helical" evidence="1">
    <location>
        <begin position="192"/>
        <end position="213"/>
    </location>
</feature>
<dbReference type="HOGENOM" id="CLU_033863_0_2_0"/>
<keyword evidence="4" id="KW-1185">Reference proteome</keyword>
<gene>
    <name evidence="3" type="ordered locus">Mesil_1151</name>
</gene>